<protein>
    <submittedName>
        <fullName evidence="1">Uncharacterized protein</fullName>
    </submittedName>
</protein>
<reference evidence="2" key="1">
    <citation type="journal article" date="2023" name="Commun. Biol.">
        <title>Genome analysis of Parmales, the sister group of diatoms, reveals the evolutionary specialization of diatoms from phago-mixotrophs to photoautotrophs.</title>
        <authorList>
            <person name="Ban H."/>
            <person name="Sato S."/>
            <person name="Yoshikawa S."/>
            <person name="Yamada K."/>
            <person name="Nakamura Y."/>
            <person name="Ichinomiya M."/>
            <person name="Sato N."/>
            <person name="Blanc-Mathieu R."/>
            <person name="Endo H."/>
            <person name="Kuwata A."/>
            <person name="Ogata H."/>
        </authorList>
    </citation>
    <scope>NUCLEOTIDE SEQUENCE [LARGE SCALE GENOMIC DNA]</scope>
    <source>
        <strain evidence="2">NIES 3700</strain>
    </source>
</reference>
<sequence>MEGNGEEDDGSVVVVDPKKLLGWQTLHALAYSSNDINKVKGEIQSRPEQLEVEIQGDTPLTLAWSNHQPNQESIADLIFQSTLTWHSKRNQWAFMCVANSFFVTEGRDPVFDFTFEFDGYPEEVFALGVYGYLRYGREMEPLALHLIQYIR</sequence>
<name>A0A9W7FUH6_9STRA</name>
<dbReference type="Proteomes" id="UP001165122">
    <property type="component" value="Unassembled WGS sequence"/>
</dbReference>
<evidence type="ECO:0000313" key="1">
    <source>
        <dbReference type="EMBL" id="GMI18582.1"/>
    </source>
</evidence>
<organism evidence="1 2">
    <name type="scientific">Triparma laevis f. longispina</name>
    <dbReference type="NCBI Taxonomy" id="1714387"/>
    <lineage>
        <taxon>Eukaryota</taxon>
        <taxon>Sar</taxon>
        <taxon>Stramenopiles</taxon>
        <taxon>Ochrophyta</taxon>
        <taxon>Bolidophyceae</taxon>
        <taxon>Parmales</taxon>
        <taxon>Triparmaceae</taxon>
        <taxon>Triparma</taxon>
    </lineage>
</organism>
<dbReference type="AlphaFoldDB" id="A0A9W7FUH6"/>
<dbReference type="EMBL" id="BRXW01000338">
    <property type="protein sequence ID" value="GMI18582.1"/>
    <property type="molecule type" value="Genomic_DNA"/>
</dbReference>
<comment type="caution">
    <text evidence="1">The sequence shown here is derived from an EMBL/GenBank/DDBJ whole genome shotgun (WGS) entry which is preliminary data.</text>
</comment>
<proteinExistence type="predicted"/>
<dbReference type="OrthoDB" id="10362174at2759"/>
<gene>
    <name evidence="1" type="ORF">TrLO_g8963</name>
</gene>
<evidence type="ECO:0000313" key="2">
    <source>
        <dbReference type="Proteomes" id="UP001165122"/>
    </source>
</evidence>
<keyword evidence="2" id="KW-1185">Reference proteome</keyword>
<accession>A0A9W7FUH6</accession>